<feature type="compositionally biased region" description="Basic and acidic residues" evidence="3">
    <location>
        <begin position="68"/>
        <end position="84"/>
    </location>
</feature>
<dbReference type="InterPro" id="IPR006442">
    <property type="entry name" value="Antitoxin_Phd/YefM"/>
</dbReference>
<sequence length="84" mass="9654">MEKGTWQVQEVKSRLSHVLENARKFGPQIITKHGKKVAVILSYEDYTRHRRAHSSLVDFFAGSPLKGIDLDDLRQKDPPRDVVL</sequence>
<proteinExistence type="inferred from homology"/>
<dbReference type="Pfam" id="PF02604">
    <property type="entry name" value="PhdYeFM_antitox"/>
    <property type="match status" value="1"/>
</dbReference>
<evidence type="ECO:0000313" key="5">
    <source>
        <dbReference type="Proteomes" id="UP000184076"/>
    </source>
</evidence>
<protein>
    <recommendedName>
        <fullName evidence="2">Antitoxin</fullName>
    </recommendedName>
</protein>
<comment type="similarity">
    <text evidence="1 2">Belongs to the phD/YefM antitoxin family.</text>
</comment>
<dbReference type="NCBIfam" id="TIGR01552">
    <property type="entry name" value="phd_fam"/>
    <property type="match status" value="1"/>
</dbReference>
<reference evidence="5" key="1">
    <citation type="submission" date="2016-11" db="EMBL/GenBank/DDBJ databases">
        <authorList>
            <person name="Varghese N."/>
            <person name="Submissions S."/>
        </authorList>
    </citation>
    <scope>NUCLEOTIDE SEQUENCE [LARGE SCALE GENOMIC DNA]</scope>
    <source>
        <strain evidence="5">DSM 9756</strain>
    </source>
</reference>
<organism evidence="4 5">
    <name type="scientific">Desulfacinum infernum DSM 9756</name>
    <dbReference type="NCBI Taxonomy" id="1121391"/>
    <lineage>
        <taxon>Bacteria</taxon>
        <taxon>Pseudomonadati</taxon>
        <taxon>Thermodesulfobacteriota</taxon>
        <taxon>Syntrophobacteria</taxon>
        <taxon>Syntrophobacterales</taxon>
        <taxon>Syntrophobacteraceae</taxon>
        <taxon>Desulfacinum</taxon>
    </lineage>
</organism>
<name>A0A1M4VLK7_9BACT</name>
<dbReference type="InterPro" id="IPR036165">
    <property type="entry name" value="YefM-like_sf"/>
</dbReference>
<evidence type="ECO:0000256" key="3">
    <source>
        <dbReference type="SAM" id="MobiDB-lite"/>
    </source>
</evidence>
<accession>A0A1M4VLK7</accession>
<dbReference type="EMBL" id="FQVB01000006">
    <property type="protein sequence ID" value="SHE69904.1"/>
    <property type="molecule type" value="Genomic_DNA"/>
</dbReference>
<keyword evidence="5" id="KW-1185">Reference proteome</keyword>
<gene>
    <name evidence="4" type="ORF">SAMN02745206_00697</name>
</gene>
<evidence type="ECO:0000256" key="1">
    <source>
        <dbReference type="ARBA" id="ARBA00009981"/>
    </source>
</evidence>
<evidence type="ECO:0000256" key="2">
    <source>
        <dbReference type="RuleBase" id="RU362080"/>
    </source>
</evidence>
<dbReference type="Gene3D" id="3.40.1620.10">
    <property type="entry name" value="YefM-like domain"/>
    <property type="match status" value="1"/>
</dbReference>
<evidence type="ECO:0000313" key="4">
    <source>
        <dbReference type="EMBL" id="SHE69904.1"/>
    </source>
</evidence>
<feature type="region of interest" description="Disordered" evidence="3">
    <location>
        <begin position="65"/>
        <end position="84"/>
    </location>
</feature>
<dbReference type="STRING" id="1121391.SAMN02745206_00697"/>
<dbReference type="RefSeq" id="WP_073036982.1">
    <property type="nucleotide sequence ID" value="NZ_FQVB01000006.1"/>
</dbReference>
<comment type="function">
    <text evidence="2">Antitoxin component of a type II toxin-antitoxin (TA) system.</text>
</comment>
<dbReference type="AlphaFoldDB" id="A0A1M4VLK7"/>
<dbReference type="SUPFAM" id="SSF143120">
    <property type="entry name" value="YefM-like"/>
    <property type="match status" value="1"/>
</dbReference>
<dbReference type="Proteomes" id="UP000184076">
    <property type="component" value="Unassembled WGS sequence"/>
</dbReference>